<reference evidence="1 2" key="1">
    <citation type="submission" date="2019-05" db="EMBL/GenBank/DDBJ databases">
        <title>Another draft genome of Portunus trituberculatus and its Hox gene families provides insights of decapod evolution.</title>
        <authorList>
            <person name="Jeong J.-H."/>
            <person name="Song I."/>
            <person name="Kim S."/>
            <person name="Choi T."/>
            <person name="Kim D."/>
            <person name="Ryu S."/>
            <person name="Kim W."/>
        </authorList>
    </citation>
    <scope>NUCLEOTIDE SEQUENCE [LARGE SCALE GENOMIC DNA]</scope>
    <source>
        <tissue evidence="1">Muscle</tissue>
    </source>
</reference>
<evidence type="ECO:0000313" key="1">
    <source>
        <dbReference type="EMBL" id="MPD02974.1"/>
    </source>
</evidence>
<protein>
    <submittedName>
        <fullName evidence="1">Uncharacterized protein</fullName>
    </submittedName>
</protein>
<name>A0A5B7K8M6_PORTR</name>
<comment type="caution">
    <text evidence="1">The sequence shown here is derived from an EMBL/GenBank/DDBJ whole genome shotgun (WGS) entry which is preliminary data.</text>
</comment>
<gene>
    <name evidence="1" type="ORF">E2C01_098585</name>
</gene>
<proteinExistence type="predicted"/>
<organism evidence="1 2">
    <name type="scientific">Portunus trituberculatus</name>
    <name type="common">Swimming crab</name>
    <name type="synonym">Neptunus trituberculatus</name>
    <dbReference type="NCBI Taxonomy" id="210409"/>
    <lineage>
        <taxon>Eukaryota</taxon>
        <taxon>Metazoa</taxon>
        <taxon>Ecdysozoa</taxon>
        <taxon>Arthropoda</taxon>
        <taxon>Crustacea</taxon>
        <taxon>Multicrustacea</taxon>
        <taxon>Malacostraca</taxon>
        <taxon>Eumalacostraca</taxon>
        <taxon>Eucarida</taxon>
        <taxon>Decapoda</taxon>
        <taxon>Pleocyemata</taxon>
        <taxon>Brachyura</taxon>
        <taxon>Eubrachyura</taxon>
        <taxon>Portunoidea</taxon>
        <taxon>Portunidae</taxon>
        <taxon>Portuninae</taxon>
        <taxon>Portunus</taxon>
    </lineage>
</organism>
<dbReference type="AlphaFoldDB" id="A0A5B7K8M6"/>
<keyword evidence="2" id="KW-1185">Reference proteome</keyword>
<evidence type="ECO:0000313" key="2">
    <source>
        <dbReference type="Proteomes" id="UP000324222"/>
    </source>
</evidence>
<accession>A0A5B7K8M6</accession>
<dbReference type="Proteomes" id="UP000324222">
    <property type="component" value="Unassembled WGS sequence"/>
</dbReference>
<dbReference type="EMBL" id="VSRR010134004">
    <property type="protein sequence ID" value="MPD02974.1"/>
    <property type="molecule type" value="Genomic_DNA"/>
</dbReference>
<sequence>MTDRGSSLLTSAEKTFAHSPFFLTRKRSVSCRLCGSGTPLLAPVTRDRLVLKLRCQRFRFSASART</sequence>